<accession>A0A2N0S6C4</accession>
<keyword evidence="2" id="KW-0067">ATP-binding</keyword>
<organism evidence="4 5">
    <name type="scientific">Rhizophagus irregularis</name>
    <dbReference type="NCBI Taxonomy" id="588596"/>
    <lineage>
        <taxon>Eukaryota</taxon>
        <taxon>Fungi</taxon>
        <taxon>Fungi incertae sedis</taxon>
        <taxon>Mucoromycota</taxon>
        <taxon>Glomeromycotina</taxon>
        <taxon>Glomeromycetes</taxon>
        <taxon>Glomerales</taxon>
        <taxon>Glomeraceae</taxon>
        <taxon>Rhizophagus</taxon>
    </lineage>
</organism>
<dbReference type="InterPro" id="IPR011009">
    <property type="entry name" value="Kinase-like_dom_sf"/>
</dbReference>
<dbReference type="GO" id="GO:0004674">
    <property type="term" value="F:protein serine/threonine kinase activity"/>
    <property type="evidence" value="ECO:0007669"/>
    <property type="project" value="TreeGrafter"/>
</dbReference>
<dbReference type="VEuPathDB" id="FungiDB:FUN_024976"/>
<dbReference type="AlphaFoldDB" id="A0A2N0S6C4"/>
<proteinExistence type="predicted"/>
<dbReference type="SUPFAM" id="SSF56112">
    <property type="entry name" value="Protein kinase-like (PK-like)"/>
    <property type="match status" value="1"/>
</dbReference>
<comment type="caution">
    <text evidence="4">The sequence shown here is derived from an EMBL/GenBank/DDBJ whole genome shotgun (WGS) entry which is preliminary data.</text>
</comment>
<dbReference type="GO" id="GO:0005524">
    <property type="term" value="F:ATP binding"/>
    <property type="evidence" value="ECO:0007669"/>
    <property type="project" value="UniProtKB-KW"/>
</dbReference>
<dbReference type="PANTHER" id="PTHR24346">
    <property type="entry name" value="MAP/MICROTUBULE AFFINITY-REGULATING KINASE"/>
    <property type="match status" value="1"/>
</dbReference>
<dbReference type="VEuPathDB" id="FungiDB:RhiirA1_532221"/>
<dbReference type="PANTHER" id="PTHR24346:SF30">
    <property type="entry name" value="MATERNAL EMBRYONIC LEUCINE ZIPPER KINASE"/>
    <property type="match status" value="1"/>
</dbReference>
<evidence type="ECO:0000313" key="4">
    <source>
        <dbReference type="EMBL" id="PKC71104.1"/>
    </source>
</evidence>
<evidence type="ECO:0000313" key="5">
    <source>
        <dbReference type="Proteomes" id="UP000232688"/>
    </source>
</evidence>
<dbReference type="PROSITE" id="PS50011">
    <property type="entry name" value="PROTEIN_KINASE_DOM"/>
    <property type="match status" value="1"/>
</dbReference>
<keyword evidence="4" id="KW-0418">Kinase</keyword>
<evidence type="ECO:0000256" key="1">
    <source>
        <dbReference type="ARBA" id="ARBA00022741"/>
    </source>
</evidence>
<dbReference type="Proteomes" id="UP000232688">
    <property type="component" value="Unassembled WGS sequence"/>
</dbReference>
<feature type="domain" description="Protein kinase" evidence="3">
    <location>
        <begin position="1"/>
        <end position="138"/>
    </location>
</feature>
<reference evidence="4 5" key="1">
    <citation type="submission" date="2017-10" db="EMBL/GenBank/DDBJ databases">
        <title>Extensive intraspecific genome diversity in a model arbuscular mycorrhizal fungus.</title>
        <authorList>
            <person name="Chen E.C.H."/>
            <person name="Morin E."/>
            <person name="Baudet D."/>
            <person name="Noel J."/>
            <person name="Ndikumana S."/>
            <person name="Charron P."/>
            <person name="St-Onge C."/>
            <person name="Giorgi J."/>
            <person name="Grigoriev I.V."/>
            <person name="Roux C."/>
            <person name="Martin F.M."/>
            <person name="Corradi N."/>
        </authorList>
    </citation>
    <scope>NUCLEOTIDE SEQUENCE [LARGE SCALE GENOMIC DNA]</scope>
    <source>
        <strain evidence="4 5">A1</strain>
    </source>
</reference>
<protein>
    <submittedName>
        <fullName evidence="4">Kinase-like protein</fullName>
    </submittedName>
</protein>
<reference evidence="4 5" key="2">
    <citation type="submission" date="2017-10" db="EMBL/GenBank/DDBJ databases">
        <title>Genome analyses suggest a sexual origin of heterokaryosis in a supposedly ancient asexual fungus.</title>
        <authorList>
            <person name="Corradi N."/>
            <person name="Sedzielewska K."/>
            <person name="Noel J."/>
            <person name="Charron P."/>
            <person name="Farinelli L."/>
            <person name="Marton T."/>
            <person name="Kruger M."/>
            <person name="Pelin A."/>
            <person name="Brachmann A."/>
            <person name="Corradi N."/>
        </authorList>
    </citation>
    <scope>NUCLEOTIDE SEQUENCE [LARGE SCALE GENOMIC DNA]</scope>
    <source>
        <strain evidence="4 5">A1</strain>
    </source>
</reference>
<sequence length="138" mass="15824">MSVNNIKLLITIKEIVRELKIQRKIDFHDNIIRCYGIAKFESSRYYKDKNHDNNINYMLVVEYADSLACAVSCLHNEGILHRDLHSGNILVHQNSIKLADFGLSKRIGESSNSSNFQSKLFGMVPYVDPKCFNNNQST</sequence>
<dbReference type="InterPro" id="IPR000719">
    <property type="entry name" value="Prot_kinase_dom"/>
</dbReference>
<keyword evidence="1" id="KW-0547">Nucleotide-binding</keyword>
<evidence type="ECO:0000256" key="2">
    <source>
        <dbReference type="ARBA" id="ARBA00022840"/>
    </source>
</evidence>
<dbReference type="Pfam" id="PF00069">
    <property type="entry name" value="Pkinase"/>
    <property type="match status" value="1"/>
</dbReference>
<dbReference type="EMBL" id="LLXH01000184">
    <property type="protein sequence ID" value="PKC71104.1"/>
    <property type="molecule type" value="Genomic_DNA"/>
</dbReference>
<gene>
    <name evidence="4" type="ORF">RhiirA1_532221</name>
</gene>
<dbReference type="Gene3D" id="1.10.510.10">
    <property type="entry name" value="Transferase(Phosphotransferase) domain 1"/>
    <property type="match status" value="1"/>
</dbReference>
<dbReference type="GO" id="GO:0005737">
    <property type="term" value="C:cytoplasm"/>
    <property type="evidence" value="ECO:0007669"/>
    <property type="project" value="TreeGrafter"/>
</dbReference>
<dbReference type="GO" id="GO:0035556">
    <property type="term" value="P:intracellular signal transduction"/>
    <property type="evidence" value="ECO:0007669"/>
    <property type="project" value="TreeGrafter"/>
</dbReference>
<evidence type="ECO:0000259" key="3">
    <source>
        <dbReference type="PROSITE" id="PS50011"/>
    </source>
</evidence>
<name>A0A2N0S6C4_9GLOM</name>
<keyword evidence="4" id="KW-0808">Transferase</keyword>